<proteinExistence type="predicted"/>
<dbReference type="SUPFAM" id="SSF53756">
    <property type="entry name" value="UDP-Glycosyltransferase/glycogen phosphorylase"/>
    <property type="match status" value="1"/>
</dbReference>
<gene>
    <name evidence="1" type="ORF">HJG54_21985</name>
</gene>
<organism evidence="1">
    <name type="scientific">Leptolyngbya sp. NK1-12</name>
    <dbReference type="NCBI Taxonomy" id="2547451"/>
    <lineage>
        <taxon>Bacteria</taxon>
        <taxon>Bacillati</taxon>
        <taxon>Cyanobacteriota</taxon>
        <taxon>Cyanophyceae</taxon>
        <taxon>Leptolyngbyales</taxon>
        <taxon>Leptolyngbyaceae</taxon>
        <taxon>Leptolyngbya group</taxon>
        <taxon>Leptolyngbya</taxon>
    </lineage>
</organism>
<reference evidence="1" key="1">
    <citation type="submission" date="2020-05" db="EMBL/GenBank/DDBJ databases">
        <authorList>
            <person name="Zhu T."/>
            <person name="Keshari N."/>
            <person name="Lu X."/>
        </authorList>
    </citation>
    <scope>NUCLEOTIDE SEQUENCE</scope>
    <source>
        <strain evidence="1">NK1-12</strain>
    </source>
</reference>
<accession>A0AA97AHB5</accession>
<dbReference type="Gene3D" id="3.40.50.2000">
    <property type="entry name" value="Glycogen Phosphorylase B"/>
    <property type="match status" value="2"/>
</dbReference>
<evidence type="ECO:0000313" key="1">
    <source>
        <dbReference type="EMBL" id="WNZ25260.1"/>
    </source>
</evidence>
<dbReference type="EMBL" id="CP053586">
    <property type="protein sequence ID" value="WNZ25260.1"/>
    <property type="molecule type" value="Genomic_DNA"/>
</dbReference>
<dbReference type="AlphaFoldDB" id="A0AA97AHB5"/>
<dbReference type="RefSeq" id="WP_316431408.1">
    <property type="nucleotide sequence ID" value="NZ_CP053586.1"/>
</dbReference>
<name>A0AA97AHB5_9CYAN</name>
<sequence>MNTLTQQAQLRQKLSARLEQLRTAQQKPQLDAIVTHCEINERQGVGILLQRIGEQNQDILTIRSHNLYDGVQDFGKFNFCLKHDSQNQFYILNRVSQTLKGHQIRRILSVPYFTDDVLSTIALKDLYDVPLCTYLMDDQNIYARNIPDRYIRELLAKSDLCLGISRELCQAYQQKYQVQFWWLPPVIPGKFIQPQSQLLSSDRLATQRGIIVGNIWSPAWLNRLRGLTRTTSIPLDWYGKPNRNWLKFEDHELQQDGITFRGYLPEAELVAPLRQAPYAVVPTGAGDDDDDRPEIAKLSLPSRISFITAAGNTPILVVGRRDSVAAKFVEEFEIGVVCSYDANEFQDAVEYLCSAQVQQIMRSRIAELASALSADGIGEWIWNSLAHGRPINTRFENLKPRHQNLTAANQRLPRFKQKLTDASVIITLNEVTEKHGTGALVNRIFAGTPRVFSIRSHNHYGADHQFGDVSIQLTQGSCTRHQAFQNILNALRGCTVARAFCVPYAPDDLISSIAVKELFNVPLGTYIMDDQNIVVKSIPDPLMLEFLSKCSVRFATHPELRDAYEAKYNLKFWLLPAIVQETLINRTLHQPKPELVASKTGVLIGSIWSKNWFEMLQQATQGANIHLDWFGHNQYYWLKESLESIRQKGITSHGILPEPELAEQLKSYPYVIVPTGTLDERDDRQELSRLSLPGRIIFVMATAGTPVIILGSPKTGAARFVQRFGIGTVCDYDAEQLRAAVEHVTTPTVQRQMREQALAAGPQFSAVGIRDWIWNSLAKGEPSDQRFEQLFPDLPDEVE</sequence>
<protein>
    <submittedName>
        <fullName evidence="1">Beta-1,6-galactofuranosyltransferase</fullName>
    </submittedName>
</protein>